<keyword evidence="4" id="KW-1185">Reference proteome</keyword>
<gene>
    <name evidence="3" type="ordered locus">Glov_1493</name>
</gene>
<dbReference type="STRING" id="398767.Glov_1493"/>
<dbReference type="InterPro" id="IPR001296">
    <property type="entry name" value="Glyco_trans_1"/>
</dbReference>
<sequence>MHIVIITAVYPPEPVVSARMAQDLALGLIQQGTSVTVLAPQPSRPVTADYQTLQSPDNVTTLEAGVEVVRLPSYRCPTSRLLPRLAESWSFGRHVCCYLKKCDEKPDAIYLNSWPLLAQALIMRYTYKVGIPTVLQIMDIYPESLVHKLPVWAQTVVAGSLLYLDTQIAKCAKSVVVISENMRRSYTQTRKLPGEVVKLIPTWQDDSLFNVSNNRTLACRQYTMRDDLFTFLYLGNIGPVAGVDFLIRAFYESGLKEAQLIIVGDGSERIRCIEFSLNLGAQNIHFIQDPDAANVPLLQSMADIFMLPMKHGSAMSSIPSKLPAYLFSGKPVLATVDEESDTASLIRQAKCGWVGPPEDICWLAKKMQEVIITPQCELVTLGANGQIFAKNFYSKQKGVRRLADAIMSAAGRINLW</sequence>
<dbReference type="OrthoDB" id="7366221at2"/>
<evidence type="ECO:0000313" key="4">
    <source>
        <dbReference type="Proteomes" id="UP000002420"/>
    </source>
</evidence>
<feature type="domain" description="Glycosyltransferase subfamily 4-like N-terminal" evidence="2">
    <location>
        <begin position="18"/>
        <end position="203"/>
    </location>
</feature>
<dbReference type="PANTHER" id="PTHR45947:SF3">
    <property type="entry name" value="SULFOQUINOVOSYL TRANSFERASE SQD2"/>
    <property type="match status" value="1"/>
</dbReference>
<proteinExistence type="predicted"/>
<dbReference type="InterPro" id="IPR028098">
    <property type="entry name" value="Glyco_trans_4-like_N"/>
</dbReference>
<evidence type="ECO:0000259" key="2">
    <source>
        <dbReference type="Pfam" id="PF13579"/>
    </source>
</evidence>
<dbReference type="KEGG" id="glo:Glov_1493"/>
<dbReference type="InterPro" id="IPR050194">
    <property type="entry name" value="Glycosyltransferase_grp1"/>
</dbReference>
<protein>
    <submittedName>
        <fullName evidence="3">Glycosyl transferase group 1</fullName>
    </submittedName>
</protein>
<organism evidence="3 4">
    <name type="scientific">Trichlorobacter lovleyi (strain ATCC BAA-1151 / DSM 17278 / SZ)</name>
    <name type="common">Geobacter lovleyi</name>
    <dbReference type="NCBI Taxonomy" id="398767"/>
    <lineage>
        <taxon>Bacteria</taxon>
        <taxon>Pseudomonadati</taxon>
        <taxon>Thermodesulfobacteriota</taxon>
        <taxon>Desulfuromonadia</taxon>
        <taxon>Geobacterales</taxon>
        <taxon>Geobacteraceae</taxon>
        <taxon>Trichlorobacter</taxon>
    </lineage>
</organism>
<name>B3E8U3_TRIL1</name>
<feature type="domain" description="Glycosyl transferase family 1" evidence="1">
    <location>
        <begin position="224"/>
        <end position="372"/>
    </location>
</feature>
<dbReference type="Proteomes" id="UP000002420">
    <property type="component" value="Chromosome"/>
</dbReference>
<dbReference type="eggNOG" id="COG0438">
    <property type="taxonomic scope" value="Bacteria"/>
</dbReference>
<evidence type="ECO:0000259" key="1">
    <source>
        <dbReference type="Pfam" id="PF00534"/>
    </source>
</evidence>
<dbReference type="EMBL" id="CP001089">
    <property type="protein sequence ID" value="ACD95211.1"/>
    <property type="molecule type" value="Genomic_DNA"/>
</dbReference>
<dbReference type="Pfam" id="PF13579">
    <property type="entry name" value="Glyco_trans_4_4"/>
    <property type="match status" value="1"/>
</dbReference>
<reference evidence="3 4" key="1">
    <citation type="submission" date="2008-05" db="EMBL/GenBank/DDBJ databases">
        <title>Complete sequence of chromosome of Geobacter lovleyi SZ.</title>
        <authorList>
            <consortium name="US DOE Joint Genome Institute"/>
            <person name="Lucas S."/>
            <person name="Copeland A."/>
            <person name="Lapidus A."/>
            <person name="Glavina del Rio T."/>
            <person name="Dalin E."/>
            <person name="Tice H."/>
            <person name="Bruce D."/>
            <person name="Goodwin L."/>
            <person name="Pitluck S."/>
            <person name="Chertkov O."/>
            <person name="Meincke L."/>
            <person name="Brettin T."/>
            <person name="Detter J.C."/>
            <person name="Han C."/>
            <person name="Tapia R."/>
            <person name="Kuske C.R."/>
            <person name="Schmutz J."/>
            <person name="Larimer F."/>
            <person name="Land M."/>
            <person name="Hauser L."/>
            <person name="Kyrpides N."/>
            <person name="Mikhailova N."/>
            <person name="Sung Y."/>
            <person name="Fletcher K.E."/>
            <person name="Ritalahti K.M."/>
            <person name="Loeffler F.E."/>
            <person name="Richardson P."/>
        </authorList>
    </citation>
    <scope>NUCLEOTIDE SEQUENCE [LARGE SCALE GENOMIC DNA]</scope>
    <source>
        <strain evidence="4">ATCC BAA-1151 / DSM 17278 / SZ</strain>
    </source>
</reference>
<accession>B3E8U3</accession>
<dbReference type="Pfam" id="PF00534">
    <property type="entry name" value="Glycos_transf_1"/>
    <property type="match status" value="1"/>
</dbReference>
<dbReference type="GO" id="GO:0016758">
    <property type="term" value="F:hexosyltransferase activity"/>
    <property type="evidence" value="ECO:0007669"/>
    <property type="project" value="TreeGrafter"/>
</dbReference>
<dbReference type="Gene3D" id="3.40.50.2000">
    <property type="entry name" value="Glycogen Phosphorylase B"/>
    <property type="match status" value="2"/>
</dbReference>
<dbReference type="CAZy" id="GT4">
    <property type="family name" value="Glycosyltransferase Family 4"/>
</dbReference>
<dbReference type="PANTHER" id="PTHR45947">
    <property type="entry name" value="SULFOQUINOVOSYL TRANSFERASE SQD2"/>
    <property type="match status" value="1"/>
</dbReference>
<dbReference type="CDD" id="cd03794">
    <property type="entry name" value="GT4_WbuB-like"/>
    <property type="match status" value="1"/>
</dbReference>
<dbReference type="AlphaFoldDB" id="B3E8U3"/>
<dbReference type="SUPFAM" id="SSF53756">
    <property type="entry name" value="UDP-Glycosyltransferase/glycogen phosphorylase"/>
    <property type="match status" value="1"/>
</dbReference>
<dbReference type="RefSeq" id="WP_012469553.1">
    <property type="nucleotide sequence ID" value="NC_010814.1"/>
</dbReference>
<evidence type="ECO:0000313" key="3">
    <source>
        <dbReference type="EMBL" id="ACD95211.1"/>
    </source>
</evidence>
<dbReference type="HOGENOM" id="CLU_009583_11_2_7"/>
<keyword evidence="3" id="KW-0808">Transferase</keyword>